<dbReference type="PANTHER" id="PTHR34075">
    <property type="entry name" value="BLR3430 PROTEIN"/>
    <property type="match status" value="1"/>
</dbReference>
<dbReference type="Proteomes" id="UP000238308">
    <property type="component" value="Unassembled WGS sequence"/>
</dbReference>
<dbReference type="InterPro" id="IPR012340">
    <property type="entry name" value="NA-bd_OB-fold"/>
</dbReference>
<dbReference type="SUPFAM" id="SSF50249">
    <property type="entry name" value="Nucleic acid-binding proteins"/>
    <property type="match status" value="1"/>
</dbReference>
<feature type="domain" description="ChsH2 rubredoxin-like zinc ribbon" evidence="2">
    <location>
        <begin position="23"/>
        <end position="56"/>
    </location>
</feature>
<comment type="caution">
    <text evidence="3">The sequence shown here is derived from an EMBL/GenBank/DDBJ whole genome shotgun (WGS) entry which is preliminary data.</text>
</comment>
<name>A0A2T0XJ22_9BURK</name>
<dbReference type="OrthoDB" id="5514845at2"/>
<evidence type="ECO:0000313" key="4">
    <source>
        <dbReference type="Proteomes" id="UP000238308"/>
    </source>
</evidence>
<dbReference type="AlphaFoldDB" id="A0A2T0XJ22"/>
<dbReference type="RefSeq" id="WP_106226275.1">
    <property type="nucleotide sequence ID" value="NZ_PVTV01000011.1"/>
</dbReference>
<keyword evidence="4" id="KW-1185">Reference proteome</keyword>
<dbReference type="Pfam" id="PF01796">
    <property type="entry name" value="OB_ChsH2_C"/>
    <property type="match status" value="1"/>
</dbReference>
<dbReference type="EMBL" id="PVTV01000011">
    <property type="protein sequence ID" value="PRY98925.1"/>
    <property type="molecule type" value="Genomic_DNA"/>
</dbReference>
<sequence length="133" mass="14678">MSTMFQANPLPAPVIEPGTEPYFDAAREGKLMVKYCKSCSKPHFYPRTLCPFCFGETEWKQAKGTGTIYSFSFMPKATPNPYCIAYVTLDEGVTMMTQIADCDLATVKIGQKVSVVFKPTTAEGAPVPMFKPI</sequence>
<protein>
    <recommendedName>
        <fullName evidence="5">DNA-binding protein</fullName>
    </recommendedName>
</protein>
<dbReference type="Pfam" id="PF12172">
    <property type="entry name" value="zf-ChsH2"/>
    <property type="match status" value="1"/>
</dbReference>
<feature type="domain" description="ChsH2 C-terminal OB-fold" evidence="1">
    <location>
        <begin position="59"/>
        <end position="118"/>
    </location>
</feature>
<evidence type="ECO:0000313" key="3">
    <source>
        <dbReference type="EMBL" id="PRY98925.1"/>
    </source>
</evidence>
<organism evidence="3 4">
    <name type="scientific">Jezberella montanilacus</name>
    <dbReference type="NCBI Taxonomy" id="323426"/>
    <lineage>
        <taxon>Bacteria</taxon>
        <taxon>Pseudomonadati</taxon>
        <taxon>Pseudomonadota</taxon>
        <taxon>Betaproteobacteria</taxon>
        <taxon>Burkholderiales</taxon>
        <taxon>Alcaligenaceae</taxon>
        <taxon>Jezberella</taxon>
    </lineage>
</organism>
<proteinExistence type="predicted"/>
<accession>A0A2T0XJ22</accession>
<gene>
    <name evidence="3" type="ORF">BCM14_0362</name>
</gene>
<evidence type="ECO:0000259" key="1">
    <source>
        <dbReference type="Pfam" id="PF01796"/>
    </source>
</evidence>
<dbReference type="PANTHER" id="PTHR34075:SF5">
    <property type="entry name" value="BLR3430 PROTEIN"/>
    <property type="match status" value="1"/>
</dbReference>
<reference evidence="3 4" key="1">
    <citation type="submission" date="2018-03" db="EMBL/GenBank/DDBJ databases">
        <title>Genomic Encyclopedia of Type Strains, Phase III (KMG-III): the genomes of soil and plant-associated and newly described type strains.</title>
        <authorList>
            <person name="Whitman W."/>
        </authorList>
    </citation>
    <scope>NUCLEOTIDE SEQUENCE [LARGE SCALE GENOMIC DNA]</scope>
    <source>
        <strain evidence="3 4">MWH-P2sevCIIIb</strain>
    </source>
</reference>
<evidence type="ECO:0000259" key="2">
    <source>
        <dbReference type="Pfam" id="PF12172"/>
    </source>
</evidence>
<dbReference type="Gene3D" id="6.10.30.10">
    <property type="match status" value="1"/>
</dbReference>
<dbReference type="InterPro" id="IPR002878">
    <property type="entry name" value="ChsH2_C"/>
</dbReference>
<evidence type="ECO:0008006" key="5">
    <source>
        <dbReference type="Google" id="ProtNLM"/>
    </source>
</evidence>
<dbReference type="InterPro" id="IPR052513">
    <property type="entry name" value="Thioester_dehydratase-like"/>
</dbReference>
<dbReference type="InterPro" id="IPR022002">
    <property type="entry name" value="ChsH2_Znr"/>
</dbReference>